<sequence length="98" mass="10964">MNTKFSFKDVGSISKIATLTIFLALIRCLCEPFRLQYLSTTPLTFHDVEPFSIGALVAALALFAMIILSYFGKYRLIIAICLMTIVILLIVKKIYATP</sequence>
<keyword evidence="1" id="KW-0472">Membrane</keyword>
<proteinExistence type="predicted"/>
<accession>A0A385SSU1</accession>
<evidence type="ECO:0000313" key="3">
    <source>
        <dbReference type="Proteomes" id="UP000266183"/>
    </source>
</evidence>
<evidence type="ECO:0000256" key="1">
    <source>
        <dbReference type="SAM" id="Phobius"/>
    </source>
</evidence>
<keyword evidence="1" id="KW-1133">Transmembrane helix</keyword>
<dbReference type="Proteomes" id="UP000266183">
    <property type="component" value="Chromosome"/>
</dbReference>
<reference evidence="3" key="1">
    <citation type="submission" date="2018-09" db="EMBL/GenBank/DDBJ databases">
        <title>Chryseolinea sp. KIS68-18 isolated from soil.</title>
        <authorList>
            <person name="Weon H.-Y."/>
            <person name="Kwon S.-W."/>
            <person name="Lee S.A."/>
        </authorList>
    </citation>
    <scope>NUCLEOTIDE SEQUENCE [LARGE SCALE GENOMIC DNA]</scope>
    <source>
        <strain evidence="3">KIS68-18</strain>
    </source>
</reference>
<keyword evidence="1" id="KW-0812">Transmembrane</keyword>
<keyword evidence="3" id="KW-1185">Reference proteome</keyword>
<name>A0A385SSU1_9BACT</name>
<dbReference type="AlphaFoldDB" id="A0A385SSU1"/>
<feature type="transmembrane region" description="Helical" evidence="1">
    <location>
        <begin position="76"/>
        <end position="95"/>
    </location>
</feature>
<organism evidence="2 3">
    <name type="scientific">Chryseolinea soli</name>
    <dbReference type="NCBI Taxonomy" id="2321403"/>
    <lineage>
        <taxon>Bacteria</taxon>
        <taxon>Pseudomonadati</taxon>
        <taxon>Bacteroidota</taxon>
        <taxon>Cytophagia</taxon>
        <taxon>Cytophagales</taxon>
        <taxon>Fulvivirgaceae</taxon>
        <taxon>Chryseolinea</taxon>
    </lineage>
</organism>
<dbReference type="EMBL" id="CP032382">
    <property type="protein sequence ID" value="AYB34893.1"/>
    <property type="molecule type" value="Genomic_DNA"/>
</dbReference>
<evidence type="ECO:0000313" key="2">
    <source>
        <dbReference type="EMBL" id="AYB34893.1"/>
    </source>
</evidence>
<dbReference type="KEGG" id="chk:D4L85_31840"/>
<feature type="transmembrane region" description="Helical" evidence="1">
    <location>
        <begin position="54"/>
        <end position="71"/>
    </location>
</feature>
<gene>
    <name evidence="2" type="ORF">D4L85_31840</name>
</gene>
<protein>
    <submittedName>
        <fullName evidence="2">Uncharacterized protein</fullName>
    </submittedName>
</protein>